<dbReference type="Gene3D" id="1.20.1050.10">
    <property type="match status" value="1"/>
</dbReference>
<evidence type="ECO:0000259" key="1">
    <source>
        <dbReference type="Pfam" id="PF13409"/>
    </source>
</evidence>
<name>A0ABR4JUK8_9EURO</name>
<reference evidence="3 4" key="1">
    <citation type="submission" date="2024-07" db="EMBL/GenBank/DDBJ databases">
        <title>Section-level genome sequencing and comparative genomics of Aspergillus sections Usti and Cavernicolus.</title>
        <authorList>
            <consortium name="Lawrence Berkeley National Laboratory"/>
            <person name="Nybo J.L."/>
            <person name="Vesth T.C."/>
            <person name="Theobald S."/>
            <person name="Frisvad J.C."/>
            <person name="Larsen T.O."/>
            <person name="Kjaerboelling I."/>
            <person name="Rothschild-Mancinelli K."/>
            <person name="Lyhne E.K."/>
            <person name="Kogle M.E."/>
            <person name="Barry K."/>
            <person name="Clum A."/>
            <person name="Na H."/>
            <person name="Ledsgaard L."/>
            <person name="Lin J."/>
            <person name="Lipzen A."/>
            <person name="Kuo A."/>
            <person name="Riley R."/>
            <person name="Mondo S."/>
            <person name="Labutti K."/>
            <person name="Haridas S."/>
            <person name="Pangalinan J."/>
            <person name="Salamov A.A."/>
            <person name="Simmons B.A."/>
            <person name="Magnuson J.K."/>
            <person name="Chen J."/>
            <person name="Drula E."/>
            <person name="Henrissat B."/>
            <person name="Wiebenga A."/>
            <person name="Lubbers R.J."/>
            <person name="Gomes A.C."/>
            <person name="Makela M.R."/>
            <person name="Stajich J."/>
            <person name="Grigoriev I.V."/>
            <person name="Mortensen U.H."/>
            <person name="De Vries R.P."/>
            <person name="Baker S.E."/>
            <person name="Andersen M.R."/>
        </authorList>
    </citation>
    <scope>NUCLEOTIDE SEQUENCE [LARGE SCALE GENOMIC DNA]</scope>
    <source>
        <strain evidence="3 4">CBS 123904</strain>
    </source>
</reference>
<feature type="domain" description="Glutathione S-transferase UstS-like C-terminal" evidence="2">
    <location>
        <begin position="128"/>
        <end position="266"/>
    </location>
</feature>
<dbReference type="Gene3D" id="3.40.30.10">
    <property type="entry name" value="Glutaredoxin"/>
    <property type="match status" value="1"/>
</dbReference>
<evidence type="ECO:0008006" key="5">
    <source>
        <dbReference type="Google" id="ProtNLM"/>
    </source>
</evidence>
<dbReference type="InterPro" id="IPR036249">
    <property type="entry name" value="Thioredoxin-like_sf"/>
</dbReference>
<protein>
    <recommendedName>
        <fullName evidence="5">GST N-terminal domain-containing protein</fullName>
    </recommendedName>
</protein>
<dbReference type="Pfam" id="PF13409">
    <property type="entry name" value="GST_N_2"/>
    <property type="match status" value="1"/>
</dbReference>
<evidence type="ECO:0000259" key="2">
    <source>
        <dbReference type="Pfam" id="PF22041"/>
    </source>
</evidence>
<comment type="caution">
    <text evidence="3">The sequence shown here is derived from an EMBL/GenBank/DDBJ whole genome shotgun (WGS) entry which is preliminary data.</text>
</comment>
<feature type="domain" description="GST N-terminal" evidence="1">
    <location>
        <begin position="23"/>
        <end position="104"/>
    </location>
</feature>
<dbReference type="Proteomes" id="UP001610446">
    <property type="component" value="Unassembled WGS sequence"/>
</dbReference>
<evidence type="ECO:0000313" key="3">
    <source>
        <dbReference type="EMBL" id="KAL2843715.1"/>
    </source>
</evidence>
<evidence type="ECO:0000313" key="4">
    <source>
        <dbReference type="Proteomes" id="UP001610446"/>
    </source>
</evidence>
<dbReference type="InterPro" id="IPR004045">
    <property type="entry name" value="Glutathione_S-Trfase_N"/>
</dbReference>
<proteinExistence type="predicted"/>
<keyword evidence="4" id="KW-1185">Reference proteome</keyword>
<dbReference type="Pfam" id="PF22041">
    <property type="entry name" value="GST_C_7"/>
    <property type="match status" value="1"/>
</dbReference>
<dbReference type="SUPFAM" id="SSF52833">
    <property type="entry name" value="Thioredoxin-like"/>
    <property type="match status" value="1"/>
</dbReference>
<sequence>MTEPAPVHFFDILSALPGPAKSWSPNTVKIRLALNYKQIPYKQSYLSLPDIEPVLKSLSVPPNAPGTAPKPYTLPAIVHPSLKSATNQSGAINDSLAIALRLEELYPPSAGYLSLFPNGDASYSLAVAVNELMRGVVFAGYALSVPRIANILDEPRGREYFVRTRSEMLGRPLSEVRPTETTEISHLVEEVKKKMGPIVQMLGGGGQSGSTTKAKEGPFLEGRQPGFADFVFQAFVNWIRVADEDVWGALLAVGDGEVRALWDAVFPWLEGQGEEVEWQTLCTTVE</sequence>
<dbReference type="InterPro" id="IPR054416">
    <property type="entry name" value="GST_UstS-like_C"/>
</dbReference>
<gene>
    <name evidence="3" type="ORF">BJY01DRAFT_215443</name>
</gene>
<organism evidence="3 4">
    <name type="scientific">Aspergillus pseudoustus</name>
    <dbReference type="NCBI Taxonomy" id="1810923"/>
    <lineage>
        <taxon>Eukaryota</taxon>
        <taxon>Fungi</taxon>
        <taxon>Dikarya</taxon>
        <taxon>Ascomycota</taxon>
        <taxon>Pezizomycotina</taxon>
        <taxon>Eurotiomycetes</taxon>
        <taxon>Eurotiomycetidae</taxon>
        <taxon>Eurotiales</taxon>
        <taxon>Aspergillaceae</taxon>
        <taxon>Aspergillus</taxon>
        <taxon>Aspergillus subgen. Nidulantes</taxon>
    </lineage>
</organism>
<dbReference type="EMBL" id="JBFXLU010000087">
    <property type="protein sequence ID" value="KAL2843715.1"/>
    <property type="molecule type" value="Genomic_DNA"/>
</dbReference>
<accession>A0ABR4JUK8</accession>